<dbReference type="GO" id="GO:0032259">
    <property type="term" value="P:methylation"/>
    <property type="evidence" value="ECO:0007669"/>
    <property type="project" value="UniProtKB-KW"/>
</dbReference>
<dbReference type="CDD" id="cd10519">
    <property type="entry name" value="SET_EZH"/>
    <property type="match status" value="1"/>
</dbReference>
<dbReference type="InterPro" id="IPR001214">
    <property type="entry name" value="SET_dom"/>
</dbReference>
<keyword evidence="2" id="KW-0808">Transferase</keyword>
<keyword evidence="11" id="KW-1185">Reference proteome</keyword>
<feature type="compositionally biased region" description="Low complexity" evidence="7">
    <location>
        <begin position="540"/>
        <end position="554"/>
    </location>
</feature>
<feature type="compositionally biased region" description="Pro residues" evidence="7">
    <location>
        <begin position="67"/>
        <end position="79"/>
    </location>
</feature>
<reference evidence="10" key="1">
    <citation type="submission" date="2022-11" db="EMBL/GenBank/DDBJ databases">
        <authorList>
            <person name="Morgan W.R."/>
            <person name="Tartar A."/>
        </authorList>
    </citation>
    <scope>NUCLEOTIDE SEQUENCE</scope>
    <source>
        <strain evidence="10">ARSEF 373</strain>
    </source>
</reference>
<keyword evidence="5" id="KW-0804">Transcription</keyword>
<feature type="compositionally biased region" description="Basic residues" evidence="7">
    <location>
        <begin position="81"/>
        <end position="90"/>
    </location>
</feature>
<dbReference type="EMBL" id="DAKRPA010000036">
    <property type="protein sequence ID" value="DBA02079.1"/>
    <property type="molecule type" value="Genomic_DNA"/>
</dbReference>
<evidence type="ECO:0000256" key="3">
    <source>
        <dbReference type="ARBA" id="ARBA00022691"/>
    </source>
</evidence>
<evidence type="ECO:0000313" key="10">
    <source>
        <dbReference type="EMBL" id="DBA02079.1"/>
    </source>
</evidence>
<dbReference type="Pfam" id="PF18264">
    <property type="entry name" value="preSET_CXC"/>
    <property type="match status" value="1"/>
</dbReference>
<dbReference type="InterPro" id="IPR048358">
    <property type="entry name" value="EZH1/2_MCSS"/>
</dbReference>
<feature type="region of interest" description="Disordered" evidence="7">
    <location>
        <begin position="706"/>
        <end position="742"/>
    </location>
</feature>
<dbReference type="Pfam" id="PF00856">
    <property type="entry name" value="SET"/>
    <property type="match status" value="1"/>
</dbReference>
<dbReference type="InterPro" id="IPR041355">
    <property type="entry name" value="Pre-SET_CXC"/>
</dbReference>
<dbReference type="SMART" id="SM01114">
    <property type="entry name" value="CXC"/>
    <property type="match status" value="1"/>
</dbReference>
<dbReference type="SMART" id="SM00317">
    <property type="entry name" value="SET"/>
    <property type="match status" value="1"/>
</dbReference>
<dbReference type="InterPro" id="IPR033467">
    <property type="entry name" value="Tesmin/TSO1-like_CXC"/>
</dbReference>
<evidence type="ECO:0000313" key="11">
    <source>
        <dbReference type="Proteomes" id="UP001146120"/>
    </source>
</evidence>
<feature type="compositionally biased region" description="Low complexity" evidence="7">
    <location>
        <begin position="102"/>
        <end position="120"/>
    </location>
</feature>
<dbReference type="Pfam" id="PF21358">
    <property type="entry name" value="Ezh2_MCSS"/>
    <property type="match status" value="1"/>
</dbReference>
<feature type="region of interest" description="Disordered" evidence="7">
    <location>
        <begin position="60"/>
        <end position="185"/>
    </location>
</feature>
<feature type="compositionally biased region" description="Basic residues" evidence="7">
    <location>
        <begin position="721"/>
        <end position="731"/>
    </location>
</feature>
<dbReference type="GO" id="GO:0005634">
    <property type="term" value="C:nucleus"/>
    <property type="evidence" value="ECO:0007669"/>
    <property type="project" value="TreeGrafter"/>
</dbReference>
<protein>
    <submittedName>
        <fullName evidence="10">Uncharacterized protein</fullName>
    </submittedName>
</protein>
<keyword evidence="3" id="KW-0949">S-adenosyl-L-methionine</keyword>
<dbReference type="Proteomes" id="UP001146120">
    <property type="component" value="Unassembled WGS sequence"/>
</dbReference>
<dbReference type="PANTHER" id="PTHR45747:SF4">
    <property type="entry name" value="HISTONE-LYSINE N-METHYLTRANSFERASE E(Z)"/>
    <property type="match status" value="1"/>
</dbReference>
<evidence type="ECO:0000256" key="5">
    <source>
        <dbReference type="ARBA" id="ARBA00023163"/>
    </source>
</evidence>
<comment type="caution">
    <text evidence="10">The sequence shown here is derived from an EMBL/GenBank/DDBJ whole genome shotgun (WGS) entry which is preliminary data.</text>
</comment>
<dbReference type="InterPro" id="IPR046341">
    <property type="entry name" value="SET_dom_sf"/>
</dbReference>
<dbReference type="Gene3D" id="2.170.270.10">
    <property type="entry name" value="SET domain"/>
    <property type="match status" value="1"/>
</dbReference>
<evidence type="ECO:0000256" key="6">
    <source>
        <dbReference type="ARBA" id="ARBA00048568"/>
    </source>
</evidence>
<evidence type="ECO:0000259" key="8">
    <source>
        <dbReference type="PROSITE" id="PS50280"/>
    </source>
</evidence>
<evidence type="ECO:0000256" key="7">
    <source>
        <dbReference type="SAM" id="MobiDB-lite"/>
    </source>
</evidence>
<reference evidence="10" key="2">
    <citation type="journal article" date="2023" name="Microbiol Resour">
        <title>Decontamination and Annotation of the Draft Genome Sequence of the Oomycete Lagenidium giganteum ARSEF 373.</title>
        <authorList>
            <person name="Morgan W.R."/>
            <person name="Tartar A."/>
        </authorList>
    </citation>
    <scope>NUCLEOTIDE SEQUENCE</scope>
    <source>
        <strain evidence="10">ARSEF 373</strain>
    </source>
</reference>
<dbReference type="InterPro" id="IPR045318">
    <property type="entry name" value="EZH1/2-like"/>
</dbReference>
<dbReference type="GO" id="GO:0031507">
    <property type="term" value="P:heterochromatin formation"/>
    <property type="evidence" value="ECO:0007669"/>
    <property type="project" value="TreeGrafter"/>
</dbReference>
<gene>
    <name evidence="10" type="ORF">N0F65_011146</name>
</gene>
<proteinExistence type="predicted"/>
<dbReference type="InterPro" id="IPR026489">
    <property type="entry name" value="CXC_dom"/>
</dbReference>
<keyword evidence="1" id="KW-0489">Methyltransferase</keyword>
<dbReference type="AlphaFoldDB" id="A0AAV2Z7T5"/>
<evidence type="ECO:0000256" key="2">
    <source>
        <dbReference type="ARBA" id="ARBA00022679"/>
    </source>
</evidence>
<dbReference type="PROSITE" id="PS50280">
    <property type="entry name" value="SET"/>
    <property type="match status" value="1"/>
</dbReference>
<feature type="domain" description="SET" evidence="8">
    <location>
        <begin position="852"/>
        <end position="969"/>
    </location>
</feature>
<feature type="compositionally biased region" description="Polar residues" evidence="7">
    <location>
        <begin position="577"/>
        <end position="591"/>
    </location>
</feature>
<sequence>MSLRTVADASLAPPQFGALQSPDSGQVWFRWSLLRVAIVTADVLAPFEMRVLDNGTIVLSDSSDESPSPPPSPPKPPPRLAARKTARKAVRPTAPARERNGAAAPATKQQQQQQLKQAVATRRKQPSPPASSAAESSEDEAPSRTLRRLKRREAASPPSSPDGMKTRKRASTGAALPVPKKKAAKVEEQSQRALVYHSSFEATPIERAISKRRLISMNGKTGLLNELVGKITYVIGEGIALADRSVTGNLRVEERLIYPETVITLKDMSTPLRTSTAFTTVKKNVQEEDAPILRHVPYLGENATLSIEPLRYDAISITKARIEFTTPEAKTLLKFVVPSALDDEVSEYLLRILVSEFGPSHHVFNLLKKFPVFEQPEADYRTLQDRHRHRQKLTQRIREMKDFVAKAKKSREVASSATAALVNLTTNNRFLRDMSTATASTLLDSFGSSFDSSYLQNPESHGLKEADSLDGMLESYRSLFCRRCFRYDCAEHGIECPLPQKRSDPVDPIARLMEPAADIDSTASPPDVGQYVADRSPDVDSTISSSDENQSSSDGENPLEQTQAEAGPSRRSRRAQTKNCTLASKSLQIQEAMQEKQRSDKLKADRERVARLIKSGRFADCVDNEVLKWVASKAATLESDRATCSQHCWKSTKQENDSKKMPKSTQLILERVVATITKNPCVIAAILTGAPCSQVNNWVKKIIESAKTSTTASDERERSSKRTKRQSKRSSKNGAVQDTPHPYRRAHSYEPCAHDGPCEDCQCVKRGLQCEAACSCSRDCSNRMGCKCGVGNCRTRTCPCFLANRECDPDKCFTCGAAVAALTSTSTSAASKSDAVHENLCANVNMQRGAHKKVAIAFSDVHGYGAFAMEPILKSEFVYEYTGGIISDDEAERRGGIYDRLNLTFLFDLNLDEVVDAMRKGNKSKFANHASGERANCEARIICVRGEHRIGLYAKRDITAGEELLYDYGWVHEDAPSWSQTRTTRAHSEDSWIDAIEIDDD</sequence>
<dbReference type="PANTHER" id="PTHR45747">
    <property type="entry name" value="HISTONE-LYSINE N-METHYLTRANSFERASE E(Z)"/>
    <property type="match status" value="1"/>
</dbReference>
<evidence type="ECO:0000256" key="4">
    <source>
        <dbReference type="ARBA" id="ARBA00023015"/>
    </source>
</evidence>
<comment type="catalytic activity">
    <reaction evidence="6">
        <text>L-lysyl(27)-[histone H3] + 3 S-adenosyl-L-methionine = N(6),N(6),N(6)-trimethyl-L-lysyl(27)-[histone H3] + 3 S-adenosyl-L-homocysteine + 3 H(+)</text>
        <dbReference type="Rhea" id="RHEA:60292"/>
        <dbReference type="Rhea" id="RHEA-COMP:15535"/>
        <dbReference type="Rhea" id="RHEA-COMP:15548"/>
        <dbReference type="ChEBI" id="CHEBI:15378"/>
        <dbReference type="ChEBI" id="CHEBI:29969"/>
        <dbReference type="ChEBI" id="CHEBI:57856"/>
        <dbReference type="ChEBI" id="CHEBI:59789"/>
        <dbReference type="ChEBI" id="CHEBI:61961"/>
        <dbReference type="EC" id="2.1.1.356"/>
    </reaction>
</comment>
<evidence type="ECO:0000259" key="9">
    <source>
        <dbReference type="PROSITE" id="PS51633"/>
    </source>
</evidence>
<name>A0AAV2Z7T5_9STRA</name>
<dbReference type="GO" id="GO:0140951">
    <property type="term" value="F:histone H3K27 trimethyltransferase activity"/>
    <property type="evidence" value="ECO:0007669"/>
    <property type="project" value="UniProtKB-EC"/>
</dbReference>
<evidence type="ECO:0000256" key="1">
    <source>
        <dbReference type="ARBA" id="ARBA00022603"/>
    </source>
</evidence>
<organism evidence="10 11">
    <name type="scientific">Lagenidium giganteum</name>
    <dbReference type="NCBI Taxonomy" id="4803"/>
    <lineage>
        <taxon>Eukaryota</taxon>
        <taxon>Sar</taxon>
        <taxon>Stramenopiles</taxon>
        <taxon>Oomycota</taxon>
        <taxon>Peronosporomycetes</taxon>
        <taxon>Pythiales</taxon>
        <taxon>Pythiaceae</taxon>
    </lineage>
</organism>
<feature type="domain" description="CXC" evidence="9">
    <location>
        <begin position="722"/>
        <end position="832"/>
    </location>
</feature>
<dbReference type="PROSITE" id="PS51633">
    <property type="entry name" value="CXC"/>
    <property type="match status" value="1"/>
</dbReference>
<dbReference type="SUPFAM" id="SSF82199">
    <property type="entry name" value="SET domain"/>
    <property type="match status" value="1"/>
</dbReference>
<feature type="region of interest" description="Disordered" evidence="7">
    <location>
        <begin position="516"/>
        <end position="602"/>
    </location>
</feature>
<feature type="compositionally biased region" description="Basic and acidic residues" evidence="7">
    <location>
        <begin position="593"/>
        <end position="602"/>
    </location>
</feature>
<keyword evidence="4" id="KW-0805">Transcription regulation</keyword>
<accession>A0AAV2Z7T5</accession>
<dbReference type="GO" id="GO:0003682">
    <property type="term" value="F:chromatin binding"/>
    <property type="evidence" value="ECO:0007669"/>
    <property type="project" value="TreeGrafter"/>
</dbReference>